<evidence type="ECO:0000256" key="7">
    <source>
        <dbReference type="ARBA" id="ARBA00023134"/>
    </source>
</evidence>
<accession>A0ABT8T895</accession>
<evidence type="ECO:0000256" key="5">
    <source>
        <dbReference type="ARBA" id="ARBA00022741"/>
    </source>
</evidence>
<keyword evidence="8" id="KW-0472">Membrane</keyword>
<feature type="domain" description="SRP54-type proteins GTP-binding" evidence="10">
    <location>
        <begin position="252"/>
        <end position="265"/>
    </location>
</feature>
<keyword evidence="7" id="KW-0342">GTP-binding</keyword>
<dbReference type="InterPro" id="IPR000897">
    <property type="entry name" value="SRP54_GTPase_dom"/>
</dbReference>
<keyword evidence="12" id="KW-1185">Reference proteome</keyword>
<evidence type="ECO:0000256" key="9">
    <source>
        <dbReference type="ARBA" id="ARBA00023170"/>
    </source>
</evidence>
<dbReference type="CDD" id="cd17874">
    <property type="entry name" value="FtsY"/>
    <property type="match status" value="1"/>
</dbReference>
<keyword evidence="4" id="KW-0963">Cytoplasm</keyword>
<keyword evidence="3" id="KW-1003">Cell membrane</keyword>
<dbReference type="InterPro" id="IPR004390">
    <property type="entry name" value="SR_rcpt_FtsY"/>
</dbReference>
<evidence type="ECO:0000256" key="4">
    <source>
        <dbReference type="ARBA" id="ARBA00022490"/>
    </source>
</evidence>
<organism evidence="11 12">
    <name type="scientific">Campylobacter magnus</name>
    <dbReference type="NCBI Taxonomy" id="3026462"/>
    <lineage>
        <taxon>Bacteria</taxon>
        <taxon>Pseudomonadati</taxon>
        <taxon>Campylobacterota</taxon>
        <taxon>Epsilonproteobacteria</taxon>
        <taxon>Campylobacterales</taxon>
        <taxon>Campylobacteraceae</taxon>
        <taxon>Campylobacter</taxon>
    </lineage>
</organism>
<dbReference type="PANTHER" id="PTHR43134:SF1">
    <property type="entry name" value="SIGNAL RECOGNITION PARTICLE RECEPTOR SUBUNIT ALPHA"/>
    <property type="match status" value="1"/>
</dbReference>
<gene>
    <name evidence="11" type="primary">ftsY</name>
    <name evidence="11" type="ORF">Q2362_06350</name>
</gene>
<dbReference type="SMART" id="SM00962">
    <property type="entry name" value="SRP54"/>
    <property type="match status" value="1"/>
</dbReference>
<dbReference type="Proteomes" id="UP001171111">
    <property type="component" value="Unassembled WGS sequence"/>
</dbReference>
<dbReference type="EMBL" id="JAULJQ010000007">
    <property type="protein sequence ID" value="MDO2409716.1"/>
    <property type="molecule type" value="Genomic_DNA"/>
</dbReference>
<dbReference type="NCBIfam" id="TIGR00064">
    <property type="entry name" value="ftsY"/>
    <property type="match status" value="1"/>
</dbReference>
<dbReference type="Gene3D" id="3.40.50.300">
    <property type="entry name" value="P-loop containing nucleotide triphosphate hydrolases"/>
    <property type="match status" value="1"/>
</dbReference>
<protein>
    <submittedName>
        <fullName evidence="11">Signal recognition particle-docking protein FtsY</fullName>
    </submittedName>
</protein>
<evidence type="ECO:0000313" key="12">
    <source>
        <dbReference type="Proteomes" id="UP001171111"/>
    </source>
</evidence>
<proteinExistence type="inferred from homology"/>
<evidence type="ECO:0000256" key="3">
    <source>
        <dbReference type="ARBA" id="ARBA00022475"/>
    </source>
</evidence>
<keyword evidence="6" id="KW-0378">Hydrolase</keyword>
<dbReference type="InterPro" id="IPR003593">
    <property type="entry name" value="AAA+_ATPase"/>
</dbReference>
<dbReference type="Pfam" id="PF00448">
    <property type="entry name" value="SRP54"/>
    <property type="match status" value="1"/>
</dbReference>
<reference evidence="11 12" key="1">
    <citation type="submission" date="2023-06" db="EMBL/GenBank/DDBJ databases">
        <title>Campylobacter magnum sp. nov., isolated from cecal contents of domestic pigs (Sus scrofa domesticus).</title>
        <authorList>
            <person name="Papic B."/>
            <person name="Gruntar I."/>
        </authorList>
    </citation>
    <scope>NUCLEOTIDE SEQUENCE [LARGE SCALE GENOMIC DNA]</scope>
    <source>
        <strain evidence="12">34484-21</strain>
    </source>
</reference>
<comment type="caution">
    <text evidence="11">The sequence shown here is derived from an EMBL/GenBank/DDBJ whole genome shotgun (WGS) entry which is preliminary data.</text>
</comment>
<evidence type="ECO:0000256" key="8">
    <source>
        <dbReference type="ARBA" id="ARBA00023136"/>
    </source>
</evidence>
<dbReference type="RefSeq" id="WP_302244513.1">
    <property type="nucleotide sequence ID" value="NZ_JAULJQ010000007.1"/>
</dbReference>
<evidence type="ECO:0000259" key="10">
    <source>
        <dbReference type="PROSITE" id="PS00300"/>
    </source>
</evidence>
<sequence>MLGFLSKTLKAIRGSKTHKQVDKNSIETALLEADVPYEIIEEIIYYLPPSPLVEKSDLERVMGTYFLYPHEIENAPKPLVTLLVGVNGAGKTTTTAKLARLAQKSGKKVLLGAADTFRAGAIEQLKMWGQRLGIQVVAGNSGGDPASVAFDTISSAVAKGCDEAIIDTAGRLQNHKNLSAELEKIARISNKAMDGAPHRKLLILDGTQGQNAINQAKIFNELIKIDGIIITKLDGTARGGFLFGIARELELPICYVGTGESMEDLMVFEPKEYVQSIINALYEE</sequence>
<evidence type="ECO:0000313" key="11">
    <source>
        <dbReference type="EMBL" id="MDO2409716.1"/>
    </source>
</evidence>
<name>A0ABT8T895_9BACT</name>
<dbReference type="SMART" id="SM00382">
    <property type="entry name" value="AAA"/>
    <property type="match status" value="1"/>
</dbReference>
<dbReference type="Gene3D" id="1.20.120.140">
    <property type="entry name" value="Signal recognition particle SRP54, nucleotide-binding domain"/>
    <property type="match status" value="1"/>
</dbReference>
<comment type="subcellular location">
    <subcellularLocation>
        <location evidence="1">Cell membrane</location>
        <topology evidence="1">Peripheral membrane protein</topology>
        <orientation evidence="1">Cytoplasmic side</orientation>
    </subcellularLocation>
</comment>
<dbReference type="PROSITE" id="PS00300">
    <property type="entry name" value="SRP54"/>
    <property type="match status" value="1"/>
</dbReference>
<keyword evidence="5" id="KW-0547">Nucleotide-binding</keyword>
<dbReference type="SUPFAM" id="SSF52540">
    <property type="entry name" value="P-loop containing nucleoside triphosphate hydrolases"/>
    <property type="match status" value="1"/>
</dbReference>
<evidence type="ECO:0000256" key="6">
    <source>
        <dbReference type="ARBA" id="ARBA00022801"/>
    </source>
</evidence>
<evidence type="ECO:0000256" key="2">
    <source>
        <dbReference type="ARBA" id="ARBA00008531"/>
    </source>
</evidence>
<comment type="similarity">
    <text evidence="2">Belongs to the GTP-binding SRP family.</text>
</comment>
<dbReference type="InterPro" id="IPR027417">
    <property type="entry name" value="P-loop_NTPase"/>
</dbReference>
<evidence type="ECO:0000256" key="1">
    <source>
        <dbReference type="ARBA" id="ARBA00004413"/>
    </source>
</evidence>
<keyword evidence="9" id="KW-0675">Receptor</keyword>
<dbReference type="InterPro" id="IPR042101">
    <property type="entry name" value="SRP54_N_sf"/>
</dbReference>
<dbReference type="PANTHER" id="PTHR43134">
    <property type="entry name" value="SIGNAL RECOGNITION PARTICLE RECEPTOR SUBUNIT ALPHA"/>
    <property type="match status" value="1"/>
</dbReference>